<dbReference type="InterPro" id="IPR003395">
    <property type="entry name" value="RecF/RecN/SMC_N"/>
</dbReference>
<name>A0A139XUH3_TOXGO</name>
<feature type="domain" description="RecF/RecN/SMC N-terminal" evidence="1">
    <location>
        <begin position="2"/>
        <end position="53"/>
    </location>
</feature>
<sequence>MYIEAIVLEGFKSYSNRVYVGPLHPQFNAVTGLNGTGKSNILDSICFVLGITNHAL</sequence>
<dbReference type="PANTHER" id="PTHR43977">
    <property type="entry name" value="STRUCTURAL MAINTENANCE OF CHROMOSOMES PROTEIN 3"/>
    <property type="match status" value="1"/>
</dbReference>
<protein>
    <submittedName>
        <fullName evidence="2">RecF/RecN/SMC N terminal domain-containing protein</fullName>
    </submittedName>
</protein>
<accession>A0A139XUH3</accession>
<dbReference type="VEuPathDB" id="ToxoDB:TGARI_297800A"/>
<dbReference type="AlphaFoldDB" id="A0A139XUH3"/>
<evidence type="ECO:0000313" key="3">
    <source>
        <dbReference type="Proteomes" id="UP000074247"/>
    </source>
</evidence>
<organism evidence="2 3">
    <name type="scientific">Toxoplasma gondii ARI</name>
    <dbReference type="NCBI Taxonomy" id="1074872"/>
    <lineage>
        <taxon>Eukaryota</taxon>
        <taxon>Sar</taxon>
        <taxon>Alveolata</taxon>
        <taxon>Apicomplexa</taxon>
        <taxon>Conoidasida</taxon>
        <taxon>Coccidia</taxon>
        <taxon>Eucoccidiorida</taxon>
        <taxon>Eimeriorina</taxon>
        <taxon>Sarcocystidae</taxon>
        <taxon>Toxoplasma</taxon>
    </lineage>
</organism>
<gene>
    <name evidence="2" type="ORF">TGARI_297800A</name>
</gene>
<dbReference type="Gene3D" id="3.40.50.300">
    <property type="entry name" value="P-loop containing nucleotide triphosphate hydrolases"/>
    <property type="match status" value="1"/>
</dbReference>
<evidence type="ECO:0000313" key="2">
    <source>
        <dbReference type="EMBL" id="KYF42422.1"/>
    </source>
</evidence>
<proteinExistence type="predicted"/>
<feature type="non-terminal residue" evidence="2">
    <location>
        <position position="56"/>
    </location>
</feature>
<dbReference type="SUPFAM" id="SSF52540">
    <property type="entry name" value="P-loop containing nucleoside triphosphate hydrolases"/>
    <property type="match status" value="1"/>
</dbReference>
<comment type="caution">
    <text evidence="2">The sequence shown here is derived from an EMBL/GenBank/DDBJ whole genome shotgun (WGS) entry which is preliminary data.</text>
</comment>
<evidence type="ECO:0000259" key="1">
    <source>
        <dbReference type="Pfam" id="PF02463"/>
    </source>
</evidence>
<dbReference type="Proteomes" id="UP000074247">
    <property type="component" value="Unassembled WGS sequence"/>
</dbReference>
<reference evidence="2 3" key="1">
    <citation type="journal article" date="2016" name="Nat. Commun.">
        <title>Local admixture of amplified and diversified secreted pathogenesis determinants shapes mosaic Toxoplasma gondii genomes.</title>
        <authorList>
            <person name="Lorenzi H."/>
            <person name="Khan A."/>
            <person name="Behnke M.S."/>
            <person name="Namasivayam S."/>
            <person name="Swapna L.S."/>
            <person name="Hadjithomas M."/>
            <person name="Karamycheva S."/>
            <person name="Pinney D."/>
            <person name="Brunk B.P."/>
            <person name="Ajioka J.W."/>
            <person name="Ajzenberg D."/>
            <person name="Boothroyd J.C."/>
            <person name="Boyle J.P."/>
            <person name="Darde M.L."/>
            <person name="Diaz-Miranda M.A."/>
            <person name="Dubey J.P."/>
            <person name="Fritz H.M."/>
            <person name="Gennari S.M."/>
            <person name="Gregory B.D."/>
            <person name="Kim K."/>
            <person name="Saeij J.P."/>
            <person name="Su C."/>
            <person name="White M.W."/>
            <person name="Zhu X.Q."/>
            <person name="Howe D.K."/>
            <person name="Rosenthal B.M."/>
            <person name="Grigg M.E."/>
            <person name="Parkinson J."/>
            <person name="Liu L."/>
            <person name="Kissinger J.C."/>
            <person name="Roos D.S."/>
            <person name="Sibley L.D."/>
        </authorList>
    </citation>
    <scope>NUCLEOTIDE SEQUENCE [LARGE SCALE GENOMIC DNA]</scope>
    <source>
        <strain evidence="2 3">ARI</strain>
    </source>
</reference>
<dbReference type="InterPro" id="IPR027417">
    <property type="entry name" value="P-loop_NTPase"/>
</dbReference>
<dbReference type="Pfam" id="PF02463">
    <property type="entry name" value="SMC_N"/>
    <property type="match status" value="1"/>
</dbReference>
<dbReference type="EMBL" id="AGQS02004962">
    <property type="protein sequence ID" value="KYF42422.1"/>
    <property type="molecule type" value="Genomic_DNA"/>
</dbReference>